<comment type="caution">
    <text evidence="1">The sequence shown here is derived from an EMBL/GenBank/DDBJ whole genome shotgun (WGS) entry which is preliminary data.</text>
</comment>
<gene>
    <name evidence="1" type="ORF">L3Q82_017503</name>
</gene>
<protein>
    <submittedName>
        <fullName evidence="1">Uncharacterized protein</fullName>
    </submittedName>
</protein>
<name>A0ACB8VL47_9TELE</name>
<evidence type="ECO:0000313" key="1">
    <source>
        <dbReference type="EMBL" id="KAI3356254.1"/>
    </source>
</evidence>
<accession>A0ACB8VL47</accession>
<proteinExistence type="predicted"/>
<reference evidence="1" key="1">
    <citation type="submission" date="2022-04" db="EMBL/GenBank/DDBJ databases">
        <title>Jade perch genome.</title>
        <authorList>
            <person name="Chao B."/>
        </authorList>
    </citation>
    <scope>NUCLEOTIDE SEQUENCE</scope>
    <source>
        <strain evidence="1">CB-2022</strain>
    </source>
</reference>
<keyword evidence="2" id="KW-1185">Reference proteome</keyword>
<feature type="non-terminal residue" evidence="1">
    <location>
        <position position="1"/>
    </location>
</feature>
<evidence type="ECO:0000313" key="2">
    <source>
        <dbReference type="Proteomes" id="UP000831701"/>
    </source>
</evidence>
<dbReference type="Proteomes" id="UP000831701">
    <property type="component" value="Chromosome 20"/>
</dbReference>
<organism evidence="1 2">
    <name type="scientific">Scortum barcoo</name>
    <name type="common">barcoo grunter</name>
    <dbReference type="NCBI Taxonomy" id="214431"/>
    <lineage>
        <taxon>Eukaryota</taxon>
        <taxon>Metazoa</taxon>
        <taxon>Chordata</taxon>
        <taxon>Craniata</taxon>
        <taxon>Vertebrata</taxon>
        <taxon>Euteleostomi</taxon>
        <taxon>Actinopterygii</taxon>
        <taxon>Neopterygii</taxon>
        <taxon>Teleostei</taxon>
        <taxon>Neoteleostei</taxon>
        <taxon>Acanthomorphata</taxon>
        <taxon>Eupercaria</taxon>
        <taxon>Centrarchiformes</taxon>
        <taxon>Terapontoidei</taxon>
        <taxon>Terapontidae</taxon>
        <taxon>Scortum</taxon>
    </lineage>
</organism>
<dbReference type="EMBL" id="CM041550">
    <property type="protein sequence ID" value="KAI3356254.1"/>
    <property type="molecule type" value="Genomic_DNA"/>
</dbReference>
<sequence>VCEAGSNGSWCGRVRESCSALGRSLAIALGVASHGTKAARPTKSDNHDALLPGMLWWLQDCISQLLLRPI</sequence>